<dbReference type="InterPro" id="IPR013011">
    <property type="entry name" value="PTS_EIIB_2"/>
</dbReference>
<dbReference type="AlphaFoldDB" id="A0A4R1BMX9"/>
<evidence type="ECO:0000259" key="2">
    <source>
        <dbReference type="PROSITE" id="PS51099"/>
    </source>
</evidence>
<dbReference type="GO" id="GO:0008982">
    <property type="term" value="F:protein-N(PI)-phosphohistidine-sugar phosphotransferase activity"/>
    <property type="evidence" value="ECO:0007669"/>
    <property type="project" value="InterPro"/>
</dbReference>
<reference evidence="3 4" key="1">
    <citation type="submission" date="2019-03" db="EMBL/GenBank/DDBJ databases">
        <title>Whole genome sequence of a novel Rubrobacter taiwanensis strain, isolated from Yellowstone National Park.</title>
        <authorList>
            <person name="Freed S."/>
            <person name="Ramaley R.F."/>
            <person name="Kyndt J.A."/>
        </authorList>
    </citation>
    <scope>NUCLEOTIDE SEQUENCE [LARGE SCALE GENOMIC DNA]</scope>
    <source>
        <strain evidence="3 4">Yellowstone</strain>
    </source>
</reference>
<dbReference type="OrthoDB" id="3196672at2"/>
<dbReference type="Pfam" id="PF02302">
    <property type="entry name" value="PTS_IIB"/>
    <property type="match status" value="1"/>
</dbReference>
<keyword evidence="4" id="KW-1185">Reference proteome</keyword>
<dbReference type="CDD" id="cd05566">
    <property type="entry name" value="PTS_IIB_galactitol"/>
    <property type="match status" value="1"/>
</dbReference>
<protein>
    <submittedName>
        <fullName evidence="3">PTS galactitol transporter subunit IIB</fullName>
    </submittedName>
</protein>
<dbReference type="PROSITE" id="PS51099">
    <property type="entry name" value="PTS_EIIB_TYPE_2"/>
    <property type="match status" value="1"/>
</dbReference>
<sequence>MGRKRRVLIVCGTGIATSTVVAQKIRDYCAERGIEVDIQQTKVMETLRGVEDYDLVVSTTQMPGGSGVPTVNGMPFLTGVGVEQTLEEIGERLQS</sequence>
<gene>
    <name evidence="3" type="ORF">E0L93_05155</name>
</gene>
<dbReference type="GO" id="GO:0009401">
    <property type="term" value="P:phosphoenolpyruvate-dependent sugar phosphotransferase system"/>
    <property type="evidence" value="ECO:0007669"/>
    <property type="project" value="InterPro"/>
</dbReference>
<organism evidence="3 4">
    <name type="scientific">Rubrobacter taiwanensis</name>
    <dbReference type="NCBI Taxonomy" id="185139"/>
    <lineage>
        <taxon>Bacteria</taxon>
        <taxon>Bacillati</taxon>
        <taxon>Actinomycetota</taxon>
        <taxon>Rubrobacteria</taxon>
        <taxon>Rubrobacterales</taxon>
        <taxon>Rubrobacteraceae</taxon>
        <taxon>Rubrobacter</taxon>
    </lineage>
</organism>
<dbReference type="Gene3D" id="3.40.50.2300">
    <property type="match status" value="1"/>
</dbReference>
<proteinExistence type="predicted"/>
<dbReference type="EMBL" id="SKBU01000009">
    <property type="protein sequence ID" value="TCJ18890.1"/>
    <property type="molecule type" value="Genomic_DNA"/>
</dbReference>
<dbReference type="InterPro" id="IPR036095">
    <property type="entry name" value="PTS_EIIB-like_sf"/>
</dbReference>
<feature type="domain" description="PTS EIIB type-2" evidence="2">
    <location>
        <begin position="5"/>
        <end position="95"/>
    </location>
</feature>
<dbReference type="Proteomes" id="UP000295244">
    <property type="component" value="Unassembled WGS sequence"/>
</dbReference>
<evidence type="ECO:0000313" key="3">
    <source>
        <dbReference type="EMBL" id="TCJ18890.1"/>
    </source>
</evidence>
<evidence type="ECO:0000313" key="4">
    <source>
        <dbReference type="Proteomes" id="UP000295244"/>
    </source>
</evidence>
<name>A0A4R1BMX9_9ACTN</name>
<dbReference type="InterPro" id="IPR003501">
    <property type="entry name" value="PTS_EIIB_2/3"/>
</dbReference>
<dbReference type="RefSeq" id="WP_132689433.1">
    <property type="nucleotide sequence ID" value="NZ_SKBU01000009.1"/>
</dbReference>
<keyword evidence="1" id="KW-0808">Transferase</keyword>
<comment type="caution">
    <text evidence="3">The sequence shown here is derived from an EMBL/GenBank/DDBJ whole genome shotgun (WGS) entry which is preliminary data.</text>
</comment>
<evidence type="ECO:0000256" key="1">
    <source>
        <dbReference type="ARBA" id="ARBA00022679"/>
    </source>
</evidence>
<dbReference type="SUPFAM" id="SSF52794">
    <property type="entry name" value="PTS system IIB component-like"/>
    <property type="match status" value="1"/>
</dbReference>
<accession>A0A4R1BMX9</accession>